<protein>
    <submittedName>
        <fullName evidence="5">Ankyrin repeat domain-containing protein</fullName>
    </submittedName>
</protein>
<keyword evidence="2" id="KW-0040">ANK repeat</keyword>
<dbReference type="PROSITE" id="PS50837">
    <property type="entry name" value="NACHT"/>
    <property type="match status" value="1"/>
</dbReference>
<dbReference type="Gene3D" id="1.25.40.20">
    <property type="entry name" value="Ankyrin repeat-containing domain"/>
    <property type="match status" value="1"/>
</dbReference>
<feature type="repeat" description="ANK" evidence="2">
    <location>
        <begin position="962"/>
        <end position="994"/>
    </location>
</feature>
<keyword evidence="1" id="KW-0677">Repeat</keyword>
<feature type="region of interest" description="Disordered" evidence="3">
    <location>
        <begin position="1081"/>
        <end position="1125"/>
    </location>
</feature>
<dbReference type="Proteomes" id="UP000522262">
    <property type="component" value="Unassembled WGS sequence"/>
</dbReference>
<dbReference type="Pfam" id="PF00023">
    <property type="entry name" value="Ank"/>
    <property type="match status" value="1"/>
</dbReference>
<feature type="repeat" description="ANK" evidence="2">
    <location>
        <begin position="896"/>
        <end position="928"/>
    </location>
</feature>
<feature type="compositionally biased region" description="Basic and acidic residues" evidence="3">
    <location>
        <begin position="1093"/>
        <end position="1122"/>
    </location>
</feature>
<evidence type="ECO:0000256" key="2">
    <source>
        <dbReference type="PROSITE-ProRule" id="PRU00023"/>
    </source>
</evidence>
<dbReference type="Pfam" id="PF24883">
    <property type="entry name" value="NPHP3_N"/>
    <property type="match status" value="1"/>
</dbReference>
<dbReference type="PRINTS" id="PR01415">
    <property type="entry name" value="ANKYRIN"/>
</dbReference>
<dbReference type="InterPro" id="IPR002110">
    <property type="entry name" value="Ankyrin_rpt"/>
</dbReference>
<dbReference type="SMART" id="SM00248">
    <property type="entry name" value="ANK"/>
    <property type="match status" value="5"/>
</dbReference>
<evidence type="ECO:0000313" key="6">
    <source>
        <dbReference type="Proteomes" id="UP000522262"/>
    </source>
</evidence>
<keyword evidence="6" id="KW-1185">Reference proteome</keyword>
<dbReference type="PROSITE" id="PS50088">
    <property type="entry name" value="ANK_REPEAT"/>
    <property type="match status" value="5"/>
</dbReference>
<feature type="repeat" description="ANK" evidence="2">
    <location>
        <begin position="995"/>
        <end position="1016"/>
    </location>
</feature>
<evidence type="ECO:0000259" key="4">
    <source>
        <dbReference type="PROSITE" id="PS50837"/>
    </source>
</evidence>
<dbReference type="InterPro" id="IPR056884">
    <property type="entry name" value="NPHP3-like_N"/>
</dbReference>
<proteinExistence type="predicted"/>
<organism evidence="5 6">
    <name type="scientific">Fusarium mexicanum</name>
    <dbReference type="NCBI Taxonomy" id="751941"/>
    <lineage>
        <taxon>Eukaryota</taxon>
        <taxon>Fungi</taxon>
        <taxon>Dikarya</taxon>
        <taxon>Ascomycota</taxon>
        <taxon>Pezizomycotina</taxon>
        <taxon>Sordariomycetes</taxon>
        <taxon>Hypocreomycetidae</taxon>
        <taxon>Hypocreales</taxon>
        <taxon>Nectriaceae</taxon>
        <taxon>Fusarium</taxon>
        <taxon>Fusarium fujikuroi species complex</taxon>
    </lineage>
</organism>
<dbReference type="Pfam" id="PF12796">
    <property type="entry name" value="Ank_2"/>
    <property type="match status" value="2"/>
</dbReference>
<dbReference type="EMBL" id="JAAOAM010000099">
    <property type="protein sequence ID" value="KAF5548235.1"/>
    <property type="molecule type" value="Genomic_DNA"/>
</dbReference>
<evidence type="ECO:0000313" key="5">
    <source>
        <dbReference type="EMBL" id="KAF5548235.1"/>
    </source>
</evidence>
<dbReference type="Gene3D" id="3.40.50.300">
    <property type="entry name" value="P-loop containing nucleotide triphosphate hydrolases"/>
    <property type="match status" value="1"/>
</dbReference>
<evidence type="ECO:0000256" key="3">
    <source>
        <dbReference type="SAM" id="MobiDB-lite"/>
    </source>
</evidence>
<dbReference type="PANTHER" id="PTHR10039">
    <property type="entry name" value="AMELOGENIN"/>
    <property type="match status" value="1"/>
</dbReference>
<dbReference type="InterPro" id="IPR007111">
    <property type="entry name" value="NACHT_NTPase"/>
</dbReference>
<comment type="caution">
    <text evidence="5">The sequence shown here is derived from an EMBL/GenBank/DDBJ whole genome shotgun (WGS) entry which is preliminary data.</text>
</comment>
<dbReference type="InterPro" id="IPR027417">
    <property type="entry name" value="P-loop_NTPase"/>
</dbReference>
<feature type="repeat" description="ANK" evidence="2">
    <location>
        <begin position="862"/>
        <end position="894"/>
    </location>
</feature>
<dbReference type="SUPFAM" id="SSF48403">
    <property type="entry name" value="Ankyrin repeat"/>
    <property type="match status" value="1"/>
</dbReference>
<dbReference type="SUPFAM" id="SSF52540">
    <property type="entry name" value="P-loop containing nucleoside triphosphate hydrolases"/>
    <property type="match status" value="1"/>
</dbReference>
<accession>A0A8H5J3L7</accession>
<feature type="repeat" description="ANK" evidence="2">
    <location>
        <begin position="928"/>
        <end position="960"/>
    </location>
</feature>
<dbReference type="PANTHER" id="PTHR10039:SF5">
    <property type="entry name" value="NACHT DOMAIN-CONTAINING PROTEIN"/>
    <property type="match status" value="1"/>
</dbReference>
<dbReference type="InterPro" id="IPR036770">
    <property type="entry name" value="Ankyrin_rpt-contain_sf"/>
</dbReference>
<name>A0A8H5J3L7_9HYPO</name>
<evidence type="ECO:0000256" key="1">
    <source>
        <dbReference type="ARBA" id="ARBA00022737"/>
    </source>
</evidence>
<sequence length="1476" mass="165955">MDDLTGLQLIAHGTSWTDRAIDIITIHGLQGYDTWENHTLGAGDSSKTVFWVRDFLPKDFPSARIFTYHYPTTAFRDGQGITRAAEKLLNKLKNLQADNIEVRLTSHYRTDLFPSLPVPRYRKSESVGGLILQCALGKAFDNKGDTALNEIITVTQGIIFLGTPHPSPELDISVSRIVAASQTTTSIMVDTQFMAQVLVSFASLSKYNPPWKVVHCYEELPLPGTSFRAVNPSQEESWALPQLSLYSHHLDLCRFGSQNDVSYIKVLQSLRNITSGLGSSVADETEVQTTLSSVEHEVLESLEAEDTSANIRDAYPGTYDWILNHNTYKSWFDKPFQPLYISGNPGSGKTILMKHILQAINLERTPSQSVASFFFHGGGENHSVASLLSSLLHQLLETTPAMRSFEVFSKFHQRREHEISDSVMDIDVLMESLLLLINKSTAQGHSIFFIIDALDECDDPAKLVTILCRLNDLNPSLKLRICISSRPSNLPIQGAEIRLEDNNLLDIQRYLGESLLVLKDYLLPASDIKQTAQVLAEKAKGIFLWASLSVSQLRCHSHLETPKFEQHSMSCLPATLYTAYETIIRQLWSRHDETRKQMARDAFTLVLCAQRPLSILELRSALAAMHYDPELLSPRSKTEVNDWGVRNKMNKIQDKTSLDMSTQLMLLCGGLLEVVPRQAKFANDTTYPQSTVQFVHQSVTEFLQERGSCILEGNNRISELSFPELKFTDLQAYNAQYHFRVARICLLYVDHTYMRANFLNTENTISSATFLEYSLWFGMAHLSLAERAGVNPMKEGIYHFFPSQEGFVDEWSLLHSRIFSDQKLFEPHKTTALHIMSYYGLPWFDTGFWGARLAEIHEEDHYGRTPLSLAAAMGHRHICEILLDNGADMSHRDYIYGQTPLSYAAAYGHREVVELLLSKGSDYDDRSSGVTPLWLAVRSGHLNIAELLLEAGADPNACSIHTGEACLSHAASLGHSQAAYLLLARGATVDTLDKNGWTPLHHAVSQGRKKIIELLLGVLKSQELLKLKKSLSQVKGKGSWIHTVLSAIVMLGCYQRGGEWQTPPVGNQNSRGLNQCSEGRLLTNRGINRQKHKLDAGKDEDRDEEDMRGNSEKRPRRSEPGGDRFACPYHKKNRARFSSGTCNGKGFENIDRLKSHLKRFHDLSTIMRRCHVCKRRFIRDELEGHSPCERNAFGDDYEDGYDVDQAQDLKSDPARPSKNTPESCWKAIFRVLFPDWPANVDTPNPYQANAVLDAIHQHCNRMRNQSTISQFLACQSGDQILQVLELLIEDFQSNLGHTTIASDNLLTRPVSAMPPQPTITAQYPQYQLPPVSQPNPFHTQHRRSQFHTPAVSSFDSNSSRFLHSHDQFDTLTEGTAFSDLMPTGFDSFVPHQGIDSSSALPQFQPQMALSVLQQPTGNINHHPGLTLATEGQGMASDDNWNDHSHNFEHPVREDLVQGDLQAKDYDENETLSIPPF</sequence>
<gene>
    <name evidence="5" type="ORF">FMEXI_4799</name>
</gene>
<reference evidence="5 6" key="1">
    <citation type="submission" date="2020-05" db="EMBL/GenBank/DDBJ databases">
        <title>Identification and distribution of gene clusters putatively required for synthesis of sphingolipid metabolism inhibitors in phylogenetically diverse species of the filamentous fungus Fusarium.</title>
        <authorList>
            <person name="Kim H.-S."/>
            <person name="Busman M."/>
            <person name="Brown D.W."/>
            <person name="Divon H."/>
            <person name="Uhlig S."/>
            <person name="Proctor R.H."/>
        </authorList>
    </citation>
    <scope>NUCLEOTIDE SEQUENCE [LARGE SCALE GENOMIC DNA]</scope>
    <source>
        <strain evidence="5 6">NRRL 53147</strain>
    </source>
</reference>
<feature type="domain" description="NACHT" evidence="4">
    <location>
        <begin position="337"/>
        <end position="488"/>
    </location>
</feature>
<dbReference type="PROSITE" id="PS50297">
    <property type="entry name" value="ANK_REP_REGION"/>
    <property type="match status" value="4"/>
</dbReference>